<dbReference type="PROSITE" id="PS50850">
    <property type="entry name" value="MFS"/>
    <property type="match status" value="1"/>
</dbReference>
<feature type="transmembrane region" description="Helical" evidence="6">
    <location>
        <begin position="20"/>
        <end position="38"/>
    </location>
</feature>
<comment type="subcellular location">
    <subcellularLocation>
        <location evidence="1">Cell membrane</location>
        <topology evidence="1">Multi-pass membrane protein</topology>
    </subcellularLocation>
</comment>
<feature type="transmembrane region" description="Helical" evidence="6">
    <location>
        <begin position="45"/>
        <end position="69"/>
    </location>
</feature>
<dbReference type="GO" id="GO:0022857">
    <property type="term" value="F:transmembrane transporter activity"/>
    <property type="evidence" value="ECO:0007669"/>
    <property type="project" value="InterPro"/>
</dbReference>
<evidence type="ECO:0000256" key="3">
    <source>
        <dbReference type="ARBA" id="ARBA00022692"/>
    </source>
</evidence>
<feature type="transmembrane region" description="Helical" evidence="6">
    <location>
        <begin position="178"/>
        <end position="199"/>
    </location>
</feature>
<keyword evidence="4 6" id="KW-1133">Transmembrane helix</keyword>
<evidence type="ECO:0000256" key="5">
    <source>
        <dbReference type="ARBA" id="ARBA00023136"/>
    </source>
</evidence>
<dbReference type="STRING" id="118062.MCBB_0350"/>
<dbReference type="InterPro" id="IPR036259">
    <property type="entry name" value="MFS_trans_sf"/>
</dbReference>
<evidence type="ECO:0000256" key="2">
    <source>
        <dbReference type="ARBA" id="ARBA00022475"/>
    </source>
</evidence>
<gene>
    <name evidence="8" type="ORF">MCBB_0350</name>
</gene>
<feature type="transmembrane region" description="Helical" evidence="6">
    <location>
        <begin position="341"/>
        <end position="363"/>
    </location>
</feature>
<keyword evidence="5 6" id="KW-0472">Membrane</keyword>
<protein>
    <recommendedName>
        <fullName evidence="7">Major facilitator superfamily (MFS) profile domain-containing protein</fullName>
    </recommendedName>
</protein>
<evidence type="ECO:0000256" key="1">
    <source>
        <dbReference type="ARBA" id="ARBA00004651"/>
    </source>
</evidence>
<dbReference type="EMBL" id="LT607756">
    <property type="protein sequence ID" value="SCG84931.1"/>
    <property type="molecule type" value="Genomic_DNA"/>
</dbReference>
<dbReference type="GO" id="GO:0005886">
    <property type="term" value="C:plasma membrane"/>
    <property type="evidence" value="ECO:0007669"/>
    <property type="project" value="UniProtKB-SubCell"/>
</dbReference>
<dbReference type="Proteomes" id="UP000094707">
    <property type="component" value="Chromosome I"/>
</dbReference>
<evidence type="ECO:0000313" key="9">
    <source>
        <dbReference type="Proteomes" id="UP000094707"/>
    </source>
</evidence>
<dbReference type="Pfam" id="PF07690">
    <property type="entry name" value="MFS_1"/>
    <property type="match status" value="1"/>
</dbReference>
<proteinExistence type="predicted"/>
<sequence>MENEKFKQTRDTLKSNAWKFIILLGFVSLFSDMTYEGARSITGPFLAVLGASAVTVAFVSGFGELVGYLLRFFSGYLSDKTRRYWTITIVGYIVNLLAVPLLALAGSWEIAAVLLITERLGKAIRTPARDVMLSHATSRVGRGWGFGIHEAMDQTGAILGPLIVALVLAFHGSYRTGFAVLLIPAILAITVLILSRFLYPKPQDMESSRPQFDTKGFKKTYWIYIAGVALLAAGFADFPLVAYHFQDQNIVAGAMIPIFYAVAMGVDAIAALIFGKLFDRTGVSIMMVVAIVSSLFAPLVFLGGFYTALIGVALWGVGMGAQESIMRAAVALMAPTERRGVAYGAFNTIYGISWFAGSMVMGLLYGVSLIYLVVFSMVMQLASIPLFFTLKRFKAPSPP</sequence>
<dbReference type="CDD" id="cd17370">
    <property type="entry name" value="MFS_MJ1317_like"/>
    <property type="match status" value="1"/>
</dbReference>
<dbReference type="PANTHER" id="PTHR42688:SF1">
    <property type="entry name" value="BLR5212 PROTEIN"/>
    <property type="match status" value="1"/>
</dbReference>
<feature type="transmembrane region" description="Helical" evidence="6">
    <location>
        <begin position="369"/>
        <end position="390"/>
    </location>
</feature>
<feature type="transmembrane region" description="Helical" evidence="6">
    <location>
        <begin position="220"/>
        <end position="244"/>
    </location>
</feature>
<dbReference type="OrthoDB" id="117970at2157"/>
<dbReference type="SUPFAM" id="SSF103473">
    <property type="entry name" value="MFS general substrate transporter"/>
    <property type="match status" value="1"/>
</dbReference>
<keyword evidence="9" id="KW-1185">Reference proteome</keyword>
<keyword evidence="3 6" id="KW-0812">Transmembrane</keyword>
<dbReference type="PANTHER" id="PTHR42688">
    <property type="entry name" value="CONSERVED PROTEIN"/>
    <property type="match status" value="1"/>
</dbReference>
<dbReference type="RefSeq" id="WP_071906006.1">
    <property type="nucleotide sequence ID" value="NZ_LT607756.1"/>
</dbReference>
<organism evidence="8 9">
    <name type="scientific">Methanobacterium congolense</name>
    <dbReference type="NCBI Taxonomy" id="118062"/>
    <lineage>
        <taxon>Archaea</taxon>
        <taxon>Methanobacteriati</taxon>
        <taxon>Methanobacteriota</taxon>
        <taxon>Methanomada group</taxon>
        <taxon>Methanobacteria</taxon>
        <taxon>Methanobacteriales</taxon>
        <taxon>Methanobacteriaceae</taxon>
        <taxon>Methanobacterium</taxon>
    </lineage>
</organism>
<dbReference type="AlphaFoldDB" id="A0A1D3KZU9"/>
<evidence type="ECO:0000256" key="4">
    <source>
        <dbReference type="ARBA" id="ARBA00022989"/>
    </source>
</evidence>
<dbReference type="Gene3D" id="1.20.1250.20">
    <property type="entry name" value="MFS general substrate transporter like domains"/>
    <property type="match status" value="2"/>
</dbReference>
<dbReference type="InterPro" id="IPR020846">
    <property type="entry name" value="MFS_dom"/>
</dbReference>
<feature type="transmembrane region" description="Helical" evidence="6">
    <location>
        <begin position="89"/>
        <end position="116"/>
    </location>
</feature>
<accession>A0A1D3KZU9</accession>
<dbReference type="InterPro" id="IPR011701">
    <property type="entry name" value="MFS"/>
</dbReference>
<evidence type="ECO:0000259" key="7">
    <source>
        <dbReference type="PROSITE" id="PS50850"/>
    </source>
</evidence>
<feature type="transmembrane region" description="Helical" evidence="6">
    <location>
        <begin position="250"/>
        <end position="273"/>
    </location>
</feature>
<feature type="domain" description="Major facilitator superfamily (MFS) profile" evidence="7">
    <location>
        <begin position="17"/>
        <end position="394"/>
    </location>
</feature>
<evidence type="ECO:0000256" key="6">
    <source>
        <dbReference type="SAM" id="Phobius"/>
    </source>
</evidence>
<dbReference type="KEGG" id="mcub:MCBB_0350"/>
<dbReference type="InterPro" id="IPR052425">
    <property type="entry name" value="Uncharacterized_MFS-type"/>
</dbReference>
<reference evidence="8 9" key="1">
    <citation type="submission" date="2016-08" db="EMBL/GenBank/DDBJ databases">
        <authorList>
            <person name="Seilhamer J.J."/>
        </authorList>
    </citation>
    <scope>NUCLEOTIDE SEQUENCE [LARGE SCALE GENOMIC DNA]</scope>
    <source>
        <strain evidence="8">Buetzberg</strain>
    </source>
</reference>
<feature type="transmembrane region" description="Helical" evidence="6">
    <location>
        <begin position="155"/>
        <end position="172"/>
    </location>
</feature>
<dbReference type="GeneID" id="30411212"/>
<name>A0A1D3KZU9_9EURY</name>
<feature type="transmembrane region" description="Helical" evidence="6">
    <location>
        <begin position="285"/>
        <end position="306"/>
    </location>
</feature>
<dbReference type="PATRIC" id="fig|129848.4.peg.354"/>
<evidence type="ECO:0000313" key="8">
    <source>
        <dbReference type="EMBL" id="SCG84931.1"/>
    </source>
</evidence>
<keyword evidence="2" id="KW-1003">Cell membrane</keyword>